<dbReference type="PROSITE" id="PS50983">
    <property type="entry name" value="FE_B12_PBP"/>
    <property type="match status" value="1"/>
</dbReference>
<keyword evidence="3" id="KW-0813">Transport</keyword>
<feature type="coiled-coil region" evidence="5">
    <location>
        <begin position="185"/>
        <end position="212"/>
    </location>
</feature>
<dbReference type="SUPFAM" id="SSF53807">
    <property type="entry name" value="Helical backbone' metal receptor"/>
    <property type="match status" value="1"/>
</dbReference>
<dbReference type="OrthoDB" id="61776at2"/>
<dbReference type="PANTHER" id="PTHR30532:SF24">
    <property type="entry name" value="FERRIC ENTEROBACTIN-BINDING PERIPLASMIC PROTEIN FEPB"/>
    <property type="match status" value="1"/>
</dbReference>
<evidence type="ECO:0000313" key="8">
    <source>
        <dbReference type="EMBL" id="EAZ90636.1"/>
    </source>
</evidence>
<name>A3ISC0_9CHRO</name>
<comment type="subcellular location">
    <subcellularLocation>
        <location evidence="1">Cell envelope</location>
    </subcellularLocation>
</comment>
<keyword evidence="4 6" id="KW-0732">Signal</keyword>
<gene>
    <name evidence="8" type="ORF">CY0110_08176</name>
</gene>
<evidence type="ECO:0000256" key="3">
    <source>
        <dbReference type="ARBA" id="ARBA00022448"/>
    </source>
</evidence>
<dbReference type="InterPro" id="IPR051313">
    <property type="entry name" value="Bact_iron-sidero_bind"/>
</dbReference>
<dbReference type="eggNOG" id="COG0614">
    <property type="taxonomic scope" value="Bacteria"/>
</dbReference>
<evidence type="ECO:0000256" key="4">
    <source>
        <dbReference type="ARBA" id="ARBA00022729"/>
    </source>
</evidence>
<protein>
    <submittedName>
        <fullName evidence="8">Iron(III) dicitrate-binding protein of ABC transporter</fullName>
    </submittedName>
</protein>
<dbReference type="InterPro" id="IPR002491">
    <property type="entry name" value="ABC_transptr_periplasmic_BD"/>
</dbReference>
<keyword evidence="5" id="KW-0175">Coiled coil</keyword>
<evidence type="ECO:0000259" key="7">
    <source>
        <dbReference type="PROSITE" id="PS50983"/>
    </source>
</evidence>
<comment type="similarity">
    <text evidence="2">Belongs to the bacterial solute-binding protein 8 family.</text>
</comment>
<evidence type="ECO:0000256" key="2">
    <source>
        <dbReference type="ARBA" id="ARBA00008814"/>
    </source>
</evidence>
<evidence type="ECO:0000313" key="9">
    <source>
        <dbReference type="Proteomes" id="UP000003781"/>
    </source>
</evidence>
<proteinExistence type="inferred from homology"/>
<evidence type="ECO:0000256" key="1">
    <source>
        <dbReference type="ARBA" id="ARBA00004196"/>
    </source>
</evidence>
<feature type="chain" id="PRO_5002653257" evidence="6">
    <location>
        <begin position="24"/>
        <end position="360"/>
    </location>
</feature>
<dbReference type="Gene3D" id="3.40.50.1980">
    <property type="entry name" value="Nitrogenase molybdenum iron protein domain"/>
    <property type="match status" value="2"/>
</dbReference>
<organism evidence="8 9">
    <name type="scientific">Crocosphaera chwakensis CCY0110</name>
    <dbReference type="NCBI Taxonomy" id="391612"/>
    <lineage>
        <taxon>Bacteria</taxon>
        <taxon>Bacillati</taxon>
        <taxon>Cyanobacteriota</taxon>
        <taxon>Cyanophyceae</taxon>
        <taxon>Oscillatoriophycideae</taxon>
        <taxon>Chroococcales</taxon>
        <taxon>Aphanothecaceae</taxon>
        <taxon>Crocosphaera</taxon>
        <taxon>Crocosphaera chwakensis</taxon>
    </lineage>
</organism>
<comment type="caution">
    <text evidence="8">The sequence shown here is derived from an EMBL/GenBank/DDBJ whole genome shotgun (WGS) entry which is preliminary data.</text>
</comment>
<dbReference type="GO" id="GO:0030288">
    <property type="term" value="C:outer membrane-bounded periplasmic space"/>
    <property type="evidence" value="ECO:0007669"/>
    <property type="project" value="TreeGrafter"/>
</dbReference>
<dbReference type="PROSITE" id="PS51257">
    <property type="entry name" value="PROKAR_LIPOPROTEIN"/>
    <property type="match status" value="1"/>
</dbReference>
<dbReference type="RefSeq" id="WP_008276276.1">
    <property type="nucleotide sequence ID" value="NZ_AAXW01000022.1"/>
</dbReference>
<evidence type="ECO:0000256" key="6">
    <source>
        <dbReference type="SAM" id="SignalP"/>
    </source>
</evidence>
<feature type="signal peptide" evidence="6">
    <location>
        <begin position="1"/>
        <end position="23"/>
    </location>
</feature>
<accession>A3ISC0</accession>
<dbReference type="GO" id="GO:1901678">
    <property type="term" value="P:iron coordination entity transport"/>
    <property type="evidence" value="ECO:0007669"/>
    <property type="project" value="UniProtKB-ARBA"/>
</dbReference>
<dbReference type="EMBL" id="AAXW01000022">
    <property type="protein sequence ID" value="EAZ90636.1"/>
    <property type="molecule type" value="Genomic_DNA"/>
</dbReference>
<dbReference type="PANTHER" id="PTHR30532">
    <property type="entry name" value="IRON III DICITRATE-BINDING PERIPLASMIC PROTEIN"/>
    <property type="match status" value="1"/>
</dbReference>
<evidence type="ECO:0000256" key="5">
    <source>
        <dbReference type="SAM" id="Coils"/>
    </source>
</evidence>
<feature type="domain" description="Fe/B12 periplasmic-binding" evidence="7">
    <location>
        <begin position="62"/>
        <end position="360"/>
    </location>
</feature>
<dbReference type="AlphaFoldDB" id="A3ISC0"/>
<dbReference type="Proteomes" id="UP000003781">
    <property type="component" value="Unassembled WGS sequence"/>
</dbReference>
<dbReference type="Pfam" id="PF01497">
    <property type="entry name" value="Peripla_BP_2"/>
    <property type="match status" value="1"/>
</dbReference>
<keyword evidence="9" id="KW-1185">Reference proteome</keyword>
<sequence>MLTISRIIKLIFLNLITSLVIIACSSSDTTVQQTPNTNQSNNDCRTIEHALDTTKICGQPEKIVVLSPHHLDLLLSLGYQPTAYGFSYAMPGTPQPENKFDNPSQQIPYLGEQVTTQPINLGLGSEPSLEKLAALKPDVIFGEIRNKGSYDLLKQIAPTFIWDVRTMGGQWQETIKDMAKILGEEEKAEQAIATHQKAIDNARKDLASVVEKHPNLLLLGMSNLQNQVAVIQPNTYLGEVIQGVGFEMVSLPSVEGKGPSVPISIEALPQLNEADIIIVLGYSADIEETLETSSEKSLNSFVQISQSKPAQQAWQSNKIANSLKASQNDRVYFTTYYLWNGLNGPNGTQLILEQLRDFLL</sequence>
<dbReference type="CDD" id="cd01146">
    <property type="entry name" value="FhuD"/>
    <property type="match status" value="1"/>
</dbReference>
<reference evidence="8 9" key="1">
    <citation type="submission" date="2007-03" db="EMBL/GenBank/DDBJ databases">
        <authorList>
            <person name="Stal L."/>
            <person name="Ferriera S."/>
            <person name="Johnson J."/>
            <person name="Kravitz S."/>
            <person name="Beeson K."/>
            <person name="Sutton G."/>
            <person name="Rogers Y.-H."/>
            <person name="Friedman R."/>
            <person name="Frazier M."/>
            <person name="Venter J.C."/>
        </authorList>
    </citation>
    <scope>NUCLEOTIDE SEQUENCE [LARGE SCALE GENOMIC DNA]</scope>
    <source>
        <strain evidence="8 9">CCY0110</strain>
    </source>
</reference>